<dbReference type="Pfam" id="PF13517">
    <property type="entry name" value="FG-GAP_3"/>
    <property type="match status" value="1"/>
</dbReference>
<gene>
    <name evidence="2" type="ORF">S12H4_50050</name>
</gene>
<dbReference type="SUPFAM" id="SSF69318">
    <property type="entry name" value="Integrin alpha N-terminal domain"/>
    <property type="match status" value="1"/>
</dbReference>
<dbReference type="InterPro" id="IPR028994">
    <property type="entry name" value="Integrin_alpha_N"/>
</dbReference>
<dbReference type="AlphaFoldDB" id="X1UUD4"/>
<feature type="non-terminal residue" evidence="2">
    <location>
        <position position="1"/>
    </location>
</feature>
<dbReference type="Gene3D" id="2.130.10.130">
    <property type="entry name" value="Integrin alpha, N-terminal"/>
    <property type="match status" value="1"/>
</dbReference>
<comment type="caution">
    <text evidence="2">The sequence shown here is derived from an EMBL/GenBank/DDBJ whole genome shotgun (WGS) entry which is preliminary data.</text>
</comment>
<evidence type="ECO:0000313" key="2">
    <source>
        <dbReference type="EMBL" id="GAJ03471.1"/>
    </source>
</evidence>
<dbReference type="EMBL" id="BARW01031470">
    <property type="protein sequence ID" value="GAJ03471.1"/>
    <property type="molecule type" value="Genomic_DNA"/>
</dbReference>
<evidence type="ECO:0008006" key="3">
    <source>
        <dbReference type="Google" id="ProtNLM"/>
    </source>
</evidence>
<protein>
    <recommendedName>
        <fullName evidence="3">VCBS repeat-containing protein</fullName>
    </recommendedName>
</protein>
<proteinExistence type="predicted"/>
<keyword evidence="1" id="KW-0732">Signal</keyword>
<sequence length="121" mass="13381">RYYENVGTRTKPVLMERPFPREGGGAFAGNHAHPRAADWDNDGDLDLIVSARANIYLYQNIGSKTSPKFSIDDNPLPSQWGVASVGFWNTFLDWNNDGLVDVFDNYKISLNTGSSISTIPG</sequence>
<evidence type="ECO:0000256" key="1">
    <source>
        <dbReference type="ARBA" id="ARBA00022729"/>
    </source>
</evidence>
<accession>X1UUD4</accession>
<organism evidence="2">
    <name type="scientific">marine sediment metagenome</name>
    <dbReference type="NCBI Taxonomy" id="412755"/>
    <lineage>
        <taxon>unclassified sequences</taxon>
        <taxon>metagenomes</taxon>
        <taxon>ecological metagenomes</taxon>
    </lineage>
</organism>
<name>X1UUD4_9ZZZZ</name>
<dbReference type="InterPro" id="IPR013517">
    <property type="entry name" value="FG-GAP"/>
</dbReference>
<reference evidence="2" key="1">
    <citation type="journal article" date="2014" name="Front. Microbiol.">
        <title>High frequency of phylogenetically diverse reductive dehalogenase-homologous genes in deep subseafloor sedimentary metagenomes.</title>
        <authorList>
            <person name="Kawai M."/>
            <person name="Futagami T."/>
            <person name="Toyoda A."/>
            <person name="Takaki Y."/>
            <person name="Nishi S."/>
            <person name="Hori S."/>
            <person name="Arai W."/>
            <person name="Tsubouchi T."/>
            <person name="Morono Y."/>
            <person name="Uchiyama I."/>
            <person name="Ito T."/>
            <person name="Fujiyama A."/>
            <person name="Inagaki F."/>
            <person name="Takami H."/>
        </authorList>
    </citation>
    <scope>NUCLEOTIDE SEQUENCE</scope>
    <source>
        <strain evidence="2">Expedition CK06-06</strain>
    </source>
</reference>